<evidence type="ECO:0000256" key="1">
    <source>
        <dbReference type="SAM" id="MobiDB-lite"/>
    </source>
</evidence>
<evidence type="ECO:0000313" key="3">
    <source>
        <dbReference type="EMBL" id="GAA4812191.1"/>
    </source>
</evidence>
<keyword evidence="4" id="KW-1185">Reference proteome</keyword>
<feature type="compositionally biased region" description="Polar residues" evidence="1">
    <location>
        <begin position="67"/>
        <end position="91"/>
    </location>
</feature>
<dbReference type="Pfam" id="PF05901">
    <property type="entry name" value="Excalibur"/>
    <property type="match status" value="1"/>
</dbReference>
<evidence type="ECO:0000313" key="4">
    <source>
        <dbReference type="Proteomes" id="UP001500839"/>
    </source>
</evidence>
<dbReference type="SMART" id="SM00894">
    <property type="entry name" value="Excalibur"/>
    <property type="match status" value="1"/>
</dbReference>
<feature type="region of interest" description="Disordered" evidence="1">
    <location>
        <begin position="64"/>
        <end position="111"/>
    </location>
</feature>
<comment type="caution">
    <text evidence="3">The sequence shown here is derived from an EMBL/GenBank/DDBJ whole genome shotgun (WGS) entry which is preliminary data.</text>
</comment>
<feature type="region of interest" description="Disordered" evidence="1">
    <location>
        <begin position="305"/>
        <end position="371"/>
    </location>
</feature>
<dbReference type="PANTHER" id="PTHR24094">
    <property type="entry name" value="SECRETED PROTEIN"/>
    <property type="match status" value="1"/>
</dbReference>
<feature type="compositionally biased region" description="Low complexity" evidence="1">
    <location>
        <begin position="305"/>
        <end position="333"/>
    </location>
</feature>
<proteinExistence type="predicted"/>
<organism evidence="3 4">
    <name type="scientific">Tomitella cavernea</name>
    <dbReference type="NCBI Taxonomy" id="1387982"/>
    <lineage>
        <taxon>Bacteria</taxon>
        <taxon>Bacillati</taxon>
        <taxon>Actinomycetota</taxon>
        <taxon>Actinomycetes</taxon>
        <taxon>Mycobacteriales</taxon>
        <taxon>Tomitella</taxon>
    </lineage>
</organism>
<dbReference type="PANTHER" id="PTHR24094:SF15">
    <property type="entry name" value="AMP-DEPENDENT SYNTHETASE_LIGASE DOMAIN-CONTAINING PROTEIN-RELATED"/>
    <property type="match status" value="1"/>
</dbReference>
<dbReference type="Proteomes" id="UP001500839">
    <property type="component" value="Unassembled WGS sequence"/>
</dbReference>
<sequence length="371" mass="37894">MFRGAPNAAEPSVTGARPAVPALVQECAVHARWPSARHLPALSLAVVAATLAAGCASAVGDGPTTPVPSTATGTPAAQSSGTHAPTATGTPSALPPTSDAGGPGGATGADPDAAEVRALLAGLPVKGRAPKTGYNRDMFGQAWSDDVTVDGGHNGCDTRNDILRRDLTELTYRPGSHGCTVLTGLLDDAYTGKRIEFTRGRGTSRDVQIDHVVALSDAWQKGAQQLSSERRRNLANDPLNLQAVDGPANQQKGAGDAATWLPPSKPYRCTYVSRQVRVKDRYDLWVTTAERDAINRILDGCEGTGAAPAAPADAAGTAPAAGGNPPAPADGAGVHFRNCAQAREAGAAPVHAGDPGYRPGLDGDRDGVACE</sequence>
<accession>A0ABP9CIW8</accession>
<feature type="domain" description="Excalibur calcium-binding" evidence="2">
    <location>
        <begin position="335"/>
        <end position="371"/>
    </location>
</feature>
<reference evidence="4" key="1">
    <citation type="journal article" date="2019" name="Int. J. Syst. Evol. Microbiol.">
        <title>The Global Catalogue of Microorganisms (GCM) 10K type strain sequencing project: providing services to taxonomists for standard genome sequencing and annotation.</title>
        <authorList>
            <consortium name="The Broad Institute Genomics Platform"/>
            <consortium name="The Broad Institute Genome Sequencing Center for Infectious Disease"/>
            <person name="Wu L."/>
            <person name="Ma J."/>
        </authorList>
    </citation>
    <scope>NUCLEOTIDE SEQUENCE [LARGE SCALE GENOMIC DNA]</scope>
    <source>
        <strain evidence="4">JCM 18542</strain>
    </source>
</reference>
<name>A0ABP9CIW8_9ACTN</name>
<dbReference type="EMBL" id="BAABKQ010000001">
    <property type="protein sequence ID" value="GAA4812191.1"/>
    <property type="molecule type" value="Genomic_DNA"/>
</dbReference>
<evidence type="ECO:0000259" key="2">
    <source>
        <dbReference type="SMART" id="SM00894"/>
    </source>
</evidence>
<gene>
    <name evidence="3" type="ORF">GCM10023353_16190</name>
</gene>
<protein>
    <submittedName>
        <fullName evidence="3">DUF1524 domain-containing protein</fullName>
    </submittedName>
</protein>
<dbReference type="InterPro" id="IPR008613">
    <property type="entry name" value="Excalibur_Ca-bd_domain"/>
</dbReference>
<feature type="compositionally biased region" description="Basic and acidic residues" evidence="1">
    <location>
        <begin position="361"/>
        <end position="371"/>
    </location>
</feature>
<dbReference type="InterPro" id="IPR011089">
    <property type="entry name" value="GmrSD_C"/>
</dbReference>
<dbReference type="Pfam" id="PF07510">
    <property type="entry name" value="GmrSD_C"/>
    <property type="match status" value="1"/>
</dbReference>